<dbReference type="Proteomes" id="UP000688137">
    <property type="component" value="Unassembled WGS sequence"/>
</dbReference>
<dbReference type="EMBL" id="CAJJDM010000016">
    <property type="protein sequence ID" value="CAD8052728.1"/>
    <property type="molecule type" value="Genomic_DNA"/>
</dbReference>
<organism evidence="2 3">
    <name type="scientific">Paramecium primaurelia</name>
    <dbReference type="NCBI Taxonomy" id="5886"/>
    <lineage>
        <taxon>Eukaryota</taxon>
        <taxon>Sar</taxon>
        <taxon>Alveolata</taxon>
        <taxon>Ciliophora</taxon>
        <taxon>Intramacronucleata</taxon>
        <taxon>Oligohymenophorea</taxon>
        <taxon>Peniculida</taxon>
        <taxon>Parameciidae</taxon>
        <taxon>Paramecium</taxon>
    </lineage>
</organism>
<evidence type="ECO:0000313" key="3">
    <source>
        <dbReference type="Proteomes" id="UP000688137"/>
    </source>
</evidence>
<proteinExistence type="inferred from homology"/>
<dbReference type="PANTHER" id="PTHR23035:SF2">
    <property type="entry name" value="KIAA1430 HOMOLOGUE"/>
    <property type="match status" value="1"/>
</dbReference>
<evidence type="ECO:0000256" key="1">
    <source>
        <dbReference type="ARBA" id="ARBA00008315"/>
    </source>
</evidence>
<keyword evidence="3" id="KW-1185">Reference proteome</keyword>
<comment type="caution">
    <text evidence="2">The sequence shown here is derived from an EMBL/GenBank/DDBJ whole genome shotgun (WGS) entry which is preliminary data.</text>
</comment>
<dbReference type="InterPro" id="IPR029488">
    <property type="entry name" value="Hmw/CFAP97"/>
</dbReference>
<dbReference type="PANTHER" id="PTHR23035">
    <property type="entry name" value="CILIA- AND FLAGELLA-ASSOCIATED PROTEIN 97-RELATED"/>
    <property type="match status" value="1"/>
</dbReference>
<dbReference type="InterPro" id="IPR038791">
    <property type="entry name" value="Cfap97/Hemingway"/>
</dbReference>
<sequence length="189" mass="22413">MWNLIYSNPICFKKKIAQEQLMHLNNIQNSKPLVNNSQPWRPGHSISKLVNKYTNTNDQEIQDKNSKLLRKMMEIQQRNNSLKQPPTHGSLEILRRREQFKISSENQTILKRLQSASSAYSRKTWVNDIERVKKYRENLQRRTRTNDDFNLLAAQEQVKRNLTSQSSFRSKSSLFIRTQNKLRAQNLNI</sequence>
<evidence type="ECO:0000313" key="2">
    <source>
        <dbReference type="EMBL" id="CAD8052728.1"/>
    </source>
</evidence>
<comment type="similarity">
    <text evidence="1">Belongs to the CFAP97 family.</text>
</comment>
<gene>
    <name evidence="2" type="ORF">PPRIM_AZ9-3.1.T0190337</name>
</gene>
<dbReference type="OMA" id="TNDQEVM"/>
<dbReference type="AlphaFoldDB" id="A0A8S1KCB8"/>
<dbReference type="Pfam" id="PF13879">
    <property type="entry name" value="Hmw_CFAP97"/>
    <property type="match status" value="1"/>
</dbReference>
<name>A0A8S1KCB8_PARPR</name>
<protein>
    <submittedName>
        <fullName evidence="2">Uncharacterized protein</fullName>
    </submittedName>
</protein>
<reference evidence="2" key="1">
    <citation type="submission" date="2021-01" db="EMBL/GenBank/DDBJ databases">
        <authorList>
            <consortium name="Genoscope - CEA"/>
            <person name="William W."/>
        </authorList>
    </citation>
    <scope>NUCLEOTIDE SEQUENCE</scope>
</reference>
<accession>A0A8S1KCB8</accession>